<keyword evidence="4" id="KW-1185">Reference proteome</keyword>
<dbReference type="Proteomes" id="UP000077202">
    <property type="component" value="Unassembled WGS sequence"/>
</dbReference>
<feature type="compositionally biased region" description="Acidic residues" evidence="1">
    <location>
        <begin position="672"/>
        <end position="681"/>
    </location>
</feature>
<organism evidence="3 4">
    <name type="scientific">Marchantia polymorpha subsp. ruderalis</name>
    <dbReference type="NCBI Taxonomy" id="1480154"/>
    <lineage>
        <taxon>Eukaryota</taxon>
        <taxon>Viridiplantae</taxon>
        <taxon>Streptophyta</taxon>
        <taxon>Embryophyta</taxon>
        <taxon>Marchantiophyta</taxon>
        <taxon>Marchantiopsida</taxon>
        <taxon>Marchantiidae</taxon>
        <taxon>Marchantiales</taxon>
        <taxon>Marchantiaceae</taxon>
        <taxon>Marchantia</taxon>
    </lineage>
</organism>
<evidence type="ECO:0000313" key="3">
    <source>
        <dbReference type="EMBL" id="OAE27253.1"/>
    </source>
</evidence>
<dbReference type="EMBL" id="LVLJ01001947">
    <property type="protein sequence ID" value="OAE27253.1"/>
    <property type="molecule type" value="Genomic_DNA"/>
</dbReference>
<dbReference type="PROSITE" id="PS50858">
    <property type="entry name" value="BSD"/>
    <property type="match status" value="1"/>
</dbReference>
<feature type="region of interest" description="Disordered" evidence="1">
    <location>
        <begin position="272"/>
        <end position="291"/>
    </location>
</feature>
<dbReference type="InterPro" id="IPR005607">
    <property type="entry name" value="BSD_dom"/>
</dbReference>
<proteinExistence type="predicted"/>
<feature type="compositionally biased region" description="Basic and acidic residues" evidence="1">
    <location>
        <begin position="13"/>
        <end position="24"/>
    </location>
</feature>
<feature type="region of interest" description="Disordered" evidence="1">
    <location>
        <begin position="77"/>
        <end position="186"/>
    </location>
</feature>
<dbReference type="PANTHER" id="PTHR31923">
    <property type="entry name" value="BSD DOMAIN-CONTAINING PROTEIN"/>
    <property type="match status" value="1"/>
</dbReference>
<dbReference type="Pfam" id="PF03909">
    <property type="entry name" value="BSD"/>
    <property type="match status" value="1"/>
</dbReference>
<dbReference type="Gene3D" id="1.10.3970.10">
    <property type="entry name" value="BSD domain"/>
    <property type="match status" value="1"/>
</dbReference>
<name>A0A176W3N6_MARPO</name>
<dbReference type="AlphaFoldDB" id="A0A176W3N6"/>
<evidence type="ECO:0000259" key="2">
    <source>
        <dbReference type="PROSITE" id="PS50858"/>
    </source>
</evidence>
<feature type="region of interest" description="Disordered" evidence="1">
    <location>
        <begin position="213"/>
        <end position="246"/>
    </location>
</feature>
<sequence>MSWFARSFSLNERTTRSKEERATEVDDDGDDEEEEEEEDESAGLDLASIASATGKGVKEDLSQLTKSFTRQLWGVASFLAPPPPDRSSSSSSSPSAEAASQEHLLRSSSKDDTTTSSSGGEGVGVKDSQGRLVQSEADSTAGGRATGIALPGESDLRATSSSPRKLLDEGSAPTTPRGGPRLTGLRSDFAELRGTVATGFSRISSSVIRVVAGDDSGDDEEDERFLTRSKSDNVQTPRFSSEVVVDQTSKSSTRGFDSFLKPLLGNMLVRDGSYEGDGTSDDEDEGLNTRKVKQDVNLKSRGTDSLPSAFASGIDGISKFLLQIVQDEDYDEKEDESDERLDAVGLTEAVVTFARNIAMHPETWLDFPLPEDENDDDFVMNNIQKEHSHALEVAAPGLKALRIELCPNYMSEGRFWLNYFVLLHSRLSPEEAHLLSTSQVLSARASLLRELEKRGAQSGDLDGSKDHDRARNFLQGEIDLDTREAQVSDVKKEEVGKLSVEPIKQPVVPEKVLPEAPVSVPSSLQEERSVIKNRSESDVVIRPAIAAEDKTVAAESNTKPGVKRFPALILEDDEAEVDEWLDDEPSTKQHVVAGGQSQSDLGNMDEDVSFSDFEDDDPSQKVAGVTELSTSLNREVVNSTTTLEAKRIVISSVKEEKGDGSQAKSSDRGDSDDWLTVDQEDVVSTSSSP</sequence>
<feature type="compositionally biased region" description="Basic and acidic residues" evidence="1">
    <location>
        <begin position="653"/>
        <end position="671"/>
    </location>
</feature>
<protein>
    <recommendedName>
        <fullName evidence="2">BSD domain-containing protein</fullName>
    </recommendedName>
</protein>
<comment type="caution">
    <text evidence="3">The sequence shown here is derived from an EMBL/GenBank/DDBJ whole genome shotgun (WGS) entry which is preliminary data.</text>
</comment>
<evidence type="ECO:0000256" key="1">
    <source>
        <dbReference type="SAM" id="MobiDB-lite"/>
    </source>
</evidence>
<dbReference type="SMART" id="SM00751">
    <property type="entry name" value="BSD"/>
    <property type="match status" value="1"/>
</dbReference>
<dbReference type="InterPro" id="IPR035925">
    <property type="entry name" value="BSD_dom_sf"/>
</dbReference>
<gene>
    <name evidence="3" type="ORF">AXG93_473s1240</name>
</gene>
<feature type="compositionally biased region" description="Low complexity" evidence="1">
    <location>
        <begin position="86"/>
        <end position="99"/>
    </location>
</feature>
<feature type="compositionally biased region" description="Basic and acidic residues" evidence="1">
    <location>
        <begin position="103"/>
        <end position="113"/>
    </location>
</feature>
<feature type="domain" description="BSD" evidence="2">
    <location>
        <begin position="375"/>
        <end position="427"/>
    </location>
</feature>
<feature type="compositionally biased region" description="Acidic residues" evidence="1">
    <location>
        <begin position="25"/>
        <end position="42"/>
    </location>
</feature>
<feature type="region of interest" description="Disordered" evidence="1">
    <location>
        <begin position="1"/>
        <end position="60"/>
    </location>
</feature>
<reference evidence="3" key="1">
    <citation type="submission" date="2016-03" db="EMBL/GenBank/DDBJ databases">
        <title>Mechanisms controlling the formation of the plant cell surface in tip-growing cells are functionally conserved among land plants.</title>
        <authorList>
            <person name="Honkanen S."/>
            <person name="Jones V.A."/>
            <person name="Morieri G."/>
            <person name="Champion C."/>
            <person name="Hetherington A.J."/>
            <person name="Kelly S."/>
            <person name="Saint-Marcoux D."/>
            <person name="Proust H."/>
            <person name="Prescott H."/>
            <person name="Dolan L."/>
        </authorList>
    </citation>
    <scope>NUCLEOTIDE SEQUENCE [LARGE SCALE GENOMIC DNA]</scope>
    <source>
        <tissue evidence="3">Whole gametophyte</tissue>
    </source>
</reference>
<feature type="compositionally biased region" description="Acidic residues" evidence="1">
    <location>
        <begin position="603"/>
        <end position="617"/>
    </location>
</feature>
<evidence type="ECO:0000313" key="4">
    <source>
        <dbReference type="Proteomes" id="UP000077202"/>
    </source>
</evidence>
<dbReference type="PANTHER" id="PTHR31923:SF4">
    <property type="entry name" value="BSD DOMAIN-CONTAINING PROTEIN"/>
    <property type="match status" value="1"/>
</dbReference>
<accession>A0A176W3N6</accession>
<feature type="region of interest" description="Disordered" evidence="1">
    <location>
        <begin position="582"/>
        <end position="626"/>
    </location>
</feature>
<dbReference type="SUPFAM" id="SSF140383">
    <property type="entry name" value="BSD domain-like"/>
    <property type="match status" value="1"/>
</dbReference>
<feature type="region of interest" description="Disordered" evidence="1">
    <location>
        <begin position="653"/>
        <end position="689"/>
    </location>
</feature>